<dbReference type="Gene3D" id="3.90.1140.10">
    <property type="entry name" value="Cyclic phosphodiesterase"/>
    <property type="match status" value="1"/>
</dbReference>
<gene>
    <name evidence="3" type="ORF">METZ01_LOCUS272635</name>
</gene>
<dbReference type="PANTHER" id="PTHR35561">
    <property type="entry name" value="RNA 2',3'-CYCLIC PHOSPHODIESTERASE"/>
    <property type="match status" value="1"/>
</dbReference>
<reference evidence="3" key="1">
    <citation type="submission" date="2018-05" db="EMBL/GenBank/DDBJ databases">
        <authorList>
            <person name="Lanie J.A."/>
            <person name="Ng W.-L."/>
            <person name="Kazmierczak K.M."/>
            <person name="Andrzejewski T.M."/>
            <person name="Davidsen T.M."/>
            <person name="Wayne K.J."/>
            <person name="Tettelin H."/>
            <person name="Glass J.I."/>
            <person name="Rusch D."/>
            <person name="Podicherti R."/>
            <person name="Tsui H.-C.T."/>
            <person name="Winkler M.E."/>
        </authorList>
    </citation>
    <scope>NUCLEOTIDE SEQUENCE</scope>
</reference>
<organism evidence="3">
    <name type="scientific">marine metagenome</name>
    <dbReference type="NCBI Taxonomy" id="408172"/>
    <lineage>
        <taxon>unclassified sequences</taxon>
        <taxon>metagenomes</taxon>
        <taxon>ecological metagenomes</taxon>
    </lineage>
</organism>
<dbReference type="GO" id="GO:0004113">
    <property type="term" value="F:2',3'-cyclic-nucleotide 3'-phosphodiesterase activity"/>
    <property type="evidence" value="ECO:0007669"/>
    <property type="project" value="InterPro"/>
</dbReference>
<dbReference type="NCBIfam" id="TIGR02258">
    <property type="entry name" value="2_5_ligase"/>
    <property type="match status" value="1"/>
</dbReference>
<evidence type="ECO:0000256" key="1">
    <source>
        <dbReference type="ARBA" id="ARBA00022801"/>
    </source>
</evidence>
<feature type="non-terminal residue" evidence="3">
    <location>
        <position position="83"/>
    </location>
</feature>
<dbReference type="InterPro" id="IPR014051">
    <property type="entry name" value="Phosphoesterase_HXTX"/>
</dbReference>
<feature type="domain" description="Phosphoesterase HXTX" evidence="2">
    <location>
        <begin position="8"/>
        <end position="77"/>
    </location>
</feature>
<dbReference type="SUPFAM" id="SSF55144">
    <property type="entry name" value="LigT-like"/>
    <property type="match status" value="1"/>
</dbReference>
<keyword evidence="1" id="KW-0378">Hydrolase</keyword>
<name>A0A382KAM0_9ZZZZ</name>
<protein>
    <recommendedName>
        <fullName evidence="2">Phosphoesterase HXTX domain-containing protein</fullName>
    </recommendedName>
</protein>
<proteinExistence type="predicted"/>
<dbReference type="PANTHER" id="PTHR35561:SF1">
    <property type="entry name" value="RNA 2',3'-CYCLIC PHOSPHODIESTERASE"/>
    <property type="match status" value="1"/>
</dbReference>
<dbReference type="InterPro" id="IPR004175">
    <property type="entry name" value="RNA_CPDase"/>
</dbReference>
<evidence type="ECO:0000313" key="3">
    <source>
        <dbReference type="EMBL" id="SVC19781.1"/>
    </source>
</evidence>
<dbReference type="InterPro" id="IPR009097">
    <property type="entry name" value="Cyclic_Pdiesterase"/>
</dbReference>
<dbReference type="GO" id="GO:0008664">
    <property type="term" value="F:RNA 2',3'-cyclic 3'-phosphodiesterase activity"/>
    <property type="evidence" value="ECO:0007669"/>
    <property type="project" value="InterPro"/>
</dbReference>
<dbReference type="EMBL" id="UINC01078575">
    <property type="protein sequence ID" value="SVC19781.1"/>
    <property type="molecule type" value="Genomic_DNA"/>
</dbReference>
<sequence length="83" mass="9212">MPRLFVAIDLPEVVKESLVLMQNGLRGARWVARENLHLTVRFIGEVSAEEADEIHSALGEIRAVPFIIKLGEIGLFSFGGKPR</sequence>
<accession>A0A382KAM0</accession>
<evidence type="ECO:0000259" key="2">
    <source>
        <dbReference type="Pfam" id="PF02834"/>
    </source>
</evidence>
<dbReference type="Pfam" id="PF02834">
    <property type="entry name" value="LigT_PEase"/>
    <property type="match status" value="1"/>
</dbReference>
<dbReference type="AlphaFoldDB" id="A0A382KAM0"/>